<dbReference type="Gene3D" id="1.20.1050.80">
    <property type="entry name" value="VPS9 domain"/>
    <property type="match status" value="1"/>
</dbReference>
<gene>
    <name evidence="2" type="ORF">Ae201684_010014</name>
</gene>
<evidence type="ECO:0000313" key="2">
    <source>
        <dbReference type="EMBL" id="KAF0733198.1"/>
    </source>
</evidence>
<dbReference type="InterPro" id="IPR037191">
    <property type="entry name" value="VPS9_dom_sf"/>
</dbReference>
<dbReference type="AlphaFoldDB" id="A0A6G0X044"/>
<protein>
    <recommendedName>
        <fullName evidence="1">VPS9 domain-containing protein</fullName>
    </recommendedName>
</protein>
<evidence type="ECO:0000259" key="1">
    <source>
        <dbReference type="PROSITE" id="PS51205"/>
    </source>
</evidence>
<sequence length="408" mass="44807">MAMLLFSLVPSLPRHESAKAADMYLAMSEVAERLANARKTLKKVKAQIDWEDKAKHAFWKRQRAPFSAIASIKLHVEAALHERVINVVSNAAPLTWRVILRRDAIYRTLAYQSKWLANILAHAKKQRGTTVAFRRRSADDTTPLPQPRSRAFLDDTLVSSECSHDNRWNELLQCTPAEALSASDALPSVLYLAFELFLVDSHFDKTDMGRRLHRFCCEAISGSTTAPLPSMESLEAQLCGHLAAEFGGKASNPTLQTLVRQMLHVRLAAAYVRPSVADLAAAASRLQNSKAKMRQVAFEGLTEAGYNQPDMCLERSVAAMEAMPTFMPHAIAAAYMKAVASIHEEVGDALGLASSRLSADVILPVLVAVVSRAMLPHLALQAHWLESVAEGELAYYVALLHSALGSCL</sequence>
<evidence type="ECO:0000313" key="3">
    <source>
        <dbReference type="Proteomes" id="UP000481153"/>
    </source>
</evidence>
<proteinExistence type="predicted"/>
<dbReference type="InterPro" id="IPR003123">
    <property type="entry name" value="VPS9"/>
</dbReference>
<dbReference type="SUPFAM" id="SSF109993">
    <property type="entry name" value="VPS9 domain"/>
    <property type="match status" value="1"/>
</dbReference>
<dbReference type="PROSITE" id="PS51205">
    <property type="entry name" value="VPS9"/>
    <property type="match status" value="1"/>
</dbReference>
<dbReference type="VEuPathDB" id="FungiDB:AeMF1_012805"/>
<comment type="caution">
    <text evidence="2">The sequence shown here is derived from an EMBL/GenBank/DDBJ whole genome shotgun (WGS) entry which is preliminary data.</text>
</comment>
<feature type="domain" description="VPS9" evidence="1">
    <location>
        <begin position="280"/>
        <end position="408"/>
    </location>
</feature>
<keyword evidence="3" id="KW-1185">Reference proteome</keyword>
<dbReference type="EMBL" id="VJMJ01000126">
    <property type="protein sequence ID" value="KAF0733198.1"/>
    <property type="molecule type" value="Genomic_DNA"/>
</dbReference>
<accession>A0A6G0X044</accession>
<name>A0A6G0X044_9STRA</name>
<reference evidence="2 3" key="1">
    <citation type="submission" date="2019-07" db="EMBL/GenBank/DDBJ databases">
        <title>Genomics analysis of Aphanomyces spp. identifies a new class of oomycete effector associated with host adaptation.</title>
        <authorList>
            <person name="Gaulin E."/>
        </authorList>
    </citation>
    <scope>NUCLEOTIDE SEQUENCE [LARGE SCALE GENOMIC DNA]</scope>
    <source>
        <strain evidence="2 3">ATCC 201684</strain>
    </source>
</reference>
<dbReference type="Proteomes" id="UP000481153">
    <property type="component" value="Unassembled WGS sequence"/>
</dbReference>
<organism evidence="2 3">
    <name type="scientific">Aphanomyces euteiches</name>
    <dbReference type="NCBI Taxonomy" id="100861"/>
    <lineage>
        <taxon>Eukaryota</taxon>
        <taxon>Sar</taxon>
        <taxon>Stramenopiles</taxon>
        <taxon>Oomycota</taxon>
        <taxon>Saprolegniomycetes</taxon>
        <taxon>Saprolegniales</taxon>
        <taxon>Verrucalvaceae</taxon>
        <taxon>Aphanomyces</taxon>
    </lineage>
</organism>